<organism evidence="1">
    <name type="scientific">Siphoviridae sp. ctBLh2</name>
    <dbReference type="NCBI Taxonomy" id="2827803"/>
    <lineage>
        <taxon>Viruses</taxon>
        <taxon>Duplodnaviria</taxon>
        <taxon>Heunggongvirae</taxon>
        <taxon>Uroviricota</taxon>
        <taxon>Caudoviricetes</taxon>
    </lineage>
</organism>
<accession>A0A8S5S336</accession>
<evidence type="ECO:0000313" key="1">
    <source>
        <dbReference type="EMBL" id="DAF45420.1"/>
    </source>
</evidence>
<name>A0A8S5S336_9CAUD</name>
<sequence>MHTRLKPFRNVLQNLSDGIGYDLVGQHLL</sequence>
<dbReference type="EMBL" id="BK032514">
    <property type="protein sequence ID" value="DAF45420.1"/>
    <property type="molecule type" value="Genomic_DNA"/>
</dbReference>
<reference evidence="1" key="1">
    <citation type="journal article" date="2021" name="Proc. Natl. Acad. Sci. U.S.A.">
        <title>A Catalog of Tens of Thousands of Viruses from Human Metagenomes Reveals Hidden Associations with Chronic Diseases.</title>
        <authorList>
            <person name="Tisza M.J."/>
            <person name="Buck C.B."/>
        </authorList>
    </citation>
    <scope>NUCLEOTIDE SEQUENCE</scope>
    <source>
        <strain evidence="1">CtBLh2</strain>
    </source>
</reference>
<proteinExistence type="predicted"/>
<protein>
    <submittedName>
        <fullName evidence="1">Uncharacterized protein</fullName>
    </submittedName>
</protein>